<name>A0A812JTV2_9DINO</name>
<organism evidence="2 3">
    <name type="scientific">Symbiodinium natans</name>
    <dbReference type="NCBI Taxonomy" id="878477"/>
    <lineage>
        <taxon>Eukaryota</taxon>
        <taxon>Sar</taxon>
        <taxon>Alveolata</taxon>
        <taxon>Dinophyceae</taxon>
        <taxon>Suessiales</taxon>
        <taxon>Symbiodiniaceae</taxon>
        <taxon>Symbiodinium</taxon>
    </lineage>
</organism>
<evidence type="ECO:0000313" key="2">
    <source>
        <dbReference type="EMBL" id="CAE7214193.1"/>
    </source>
</evidence>
<evidence type="ECO:0000259" key="1">
    <source>
        <dbReference type="Pfam" id="PF14311"/>
    </source>
</evidence>
<keyword evidence="3" id="KW-1185">Reference proteome</keyword>
<feature type="non-terminal residue" evidence="2">
    <location>
        <position position="610"/>
    </location>
</feature>
<dbReference type="InterPro" id="IPR025487">
    <property type="entry name" value="DUF4379"/>
</dbReference>
<proteinExistence type="predicted"/>
<sequence>LPAGPGGAKAISMRQEAGLRRLKELAAARGGQCLAEQYRGIRAKVPWQCELGHIWYAQPDNIQYSKTWCPVCAGSAPLGMQRLHDHAASKGGLCLASAYRNTRTKMRWQCSDGHQWEATPANIMYVGSWCPKCALQARAEKQKGSGRKRTCKRLGLLDLQAHAATKHGLCLAASYQNSATKVLWQCEFGHQWSSAPKNVLYKGTWCPHCARKASPTLQHLQDHASALGGECTSEGYVNLHSHLNWKCKVGHVWQASAASVIHHGSWCPFCAGKAPIGLARLQAHAASLGGECLSTTYTNKYRKLLWRCALGHTWTAIAGSVLHGRTWCPHCAAMRWRNESEVRQIFEAIFAPARFGATFPGFLGGLQLDGYNPELRLAFEYHGAQHYEPDNYFHFGDVTKFHGQQERDNRKEQLCAQAGVRLLVVPYFVKDKQTFVRLALLRWFRMSAMVVPPEVTTAVELRSVLLKFLFLERGEQADGLGGGLPPVALLRAKSLEEVDVSEMRAVANLLEMPEAELRAVADHVKSQQALPASLRAEASPAALRRVLGLLDVWHEELTTPAPAKPRFAPVAAYRRQAAALVAAARQLLKAEEAPSGYWEESLGVSEIFGD</sequence>
<protein>
    <recommendedName>
        <fullName evidence="1">Treble clef zinc finger domain-containing protein</fullName>
    </recommendedName>
</protein>
<evidence type="ECO:0000313" key="3">
    <source>
        <dbReference type="Proteomes" id="UP000604046"/>
    </source>
</evidence>
<gene>
    <name evidence="2" type="ORF">SNAT2548_LOCUS7415</name>
</gene>
<dbReference type="EMBL" id="CAJNDS010000514">
    <property type="protein sequence ID" value="CAE7214193.1"/>
    <property type="molecule type" value="Genomic_DNA"/>
</dbReference>
<dbReference type="Pfam" id="PF14311">
    <property type="entry name" value="DUF4379"/>
    <property type="match status" value="1"/>
</dbReference>
<dbReference type="Gene3D" id="3.40.960.10">
    <property type="entry name" value="VSR Endonuclease"/>
    <property type="match status" value="1"/>
</dbReference>
<reference evidence="2" key="1">
    <citation type="submission" date="2021-02" db="EMBL/GenBank/DDBJ databases">
        <authorList>
            <person name="Dougan E. K."/>
            <person name="Rhodes N."/>
            <person name="Thang M."/>
            <person name="Chan C."/>
        </authorList>
    </citation>
    <scope>NUCLEOTIDE SEQUENCE</scope>
</reference>
<accession>A0A812JTV2</accession>
<comment type="caution">
    <text evidence="2">The sequence shown here is derived from an EMBL/GenBank/DDBJ whole genome shotgun (WGS) entry which is preliminary data.</text>
</comment>
<feature type="domain" description="Treble clef zinc finger" evidence="1">
    <location>
        <begin position="177"/>
        <end position="212"/>
    </location>
</feature>
<dbReference type="Proteomes" id="UP000604046">
    <property type="component" value="Unassembled WGS sequence"/>
</dbReference>
<dbReference type="AlphaFoldDB" id="A0A812JTV2"/>
<dbReference type="OrthoDB" id="2419021at2759"/>